<comment type="caution">
    <text evidence="12">The sequence shown here is derived from an EMBL/GenBank/DDBJ whole genome shotgun (WGS) entry which is preliminary data.</text>
</comment>
<reference evidence="12 13" key="1">
    <citation type="submission" date="2024-08" db="EMBL/GenBank/DDBJ databases">
        <authorList>
            <person name="Cucini C."/>
            <person name="Frati F."/>
        </authorList>
    </citation>
    <scope>NUCLEOTIDE SEQUENCE [LARGE SCALE GENOMIC DNA]</scope>
</reference>
<dbReference type="Pfam" id="PF11838">
    <property type="entry name" value="ERAP1_C"/>
    <property type="match status" value="2"/>
</dbReference>
<keyword evidence="5" id="KW-0479">Metal-binding</keyword>
<feature type="domain" description="Peptidase M1 membrane alanine aminopeptidase" evidence="9">
    <location>
        <begin position="324"/>
        <end position="549"/>
    </location>
</feature>
<comment type="cofactor">
    <cofactor evidence="1">
        <name>Zn(2+)</name>
        <dbReference type="ChEBI" id="CHEBI:29105"/>
    </cofactor>
</comment>
<name>A0ABP1PP34_9HEXA</name>
<evidence type="ECO:0000256" key="2">
    <source>
        <dbReference type="ARBA" id="ARBA00004609"/>
    </source>
</evidence>
<evidence type="ECO:0008006" key="14">
    <source>
        <dbReference type="Google" id="ProtNLM"/>
    </source>
</evidence>
<accession>A0ABP1PP34</accession>
<feature type="domain" description="Aminopeptidase N-like N-terminal" evidence="11">
    <location>
        <begin position="89"/>
        <end position="283"/>
    </location>
</feature>
<dbReference type="PANTHER" id="PTHR11533">
    <property type="entry name" value="PROTEASE M1 ZINC METALLOPROTEASE"/>
    <property type="match status" value="1"/>
</dbReference>
<dbReference type="SUPFAM" id="SSF63737">
    <property type="entry name" value="Leukotriene A4 hydrolase N-terminal domain"/>
    <property type="match status" value="1"/>
</dbReference>
<comment type="similarity">
    <text evidence="3">Belongs to the peptidase M1 family.</text>
</comment>
<keyword evidence="7" id="KW-0862">Zinc</keyword>
<keyword evidence="6" id="KW-0378">Hydrolase</keyword>
<protein>
    <recommendedName>
        <fullName evidence="14">Aminopeptidase</fullName>
    </recommendedName>
</protein>
<sequence>MEGITRKHWNLLISFTSVTVIVLLLAVCICTGALAPASTSSAGDSSDISFRTSHNDTRASARRLVARASVDDDEKTVPKHRLPKSVIPRKYSLTIVPILDAGFEDVLGRQWEAPGHVVVDVVAAKVTKTIILHAKNITIHNVTITHNSEEISVRNISLHERFSFMKIHLNQHLTPGDPYTINITFTSYVSEVLNGLFRSSYINQETEEQEWFAATHMEALHARQMFPCFDEPNLKAAIEAKVGRREDYVALFNTESTGNETMQDVDGWVWETFAPTVPMSTYLTALIVAKFQYSEAPGKLLPETRVRTYAPPHYIKQGAAVYPTQAAERILSTYGDYFKEKYPMKKFDCVAVPAFLYGAMENYGLSIFRETLLLHFNHSTESQRYIVTNVIAHELGHQWFGNLVSPEWWTNLWLSEGLTKFLEYIGLNATIPEFQPWDIFISESLQLGLRLDSDSRTSHSLKIDEDAWLMKNEMEWFDDIAYKKGGSLIRMVQGFLSEPVMRKGLSRYLSRMKYKAAVQDDLFADCDKEGQLAHKLPDNTTMKEVMSGWTLQAGFPLLKVSLQGASNVTVTQEKYLTSGGAGNEKKVKWFIPVSVATTRFPNFDPEPEFWMRDNETTVSIRLPANSWIILNAGNTGFYRVLYDDELTNRITNQLMEFPERIHKYSRAQLMDDYFNSAWNRYISVKTALNLTRYMKDHAETEQVVWTSLLAMLKTAFRLFKESEEEFTPLQVCKYFYKYFLQTSHLLSFLSFQNSFKNNHLNLLSVQKYMLPRIEKAIQATGGYDAVNINSTGMPVLRHAQLLDWACNLNSRGCIQHALELVKSWKNTGQLTIPRDFRTVIFSTAVASDSSGEMFEFFKEQYKNGESVGGLKDQILTALSNTQDPGRIKSLLSEITKQDLFRDRSEGLVLLQHLGTNAKAADLILQYFINNFTTIINHFGEGTPIVAAANAMAPHVKSLSGLFLIDQLVQVNSDFLKAPLGPAISRIRANVVWFDDFGESMLEFFEQNE</sequence>
<keyword evidence="4" id="KW-0645">Protease</keyword>
<evidence type="ECO:0000256" key="4">
    <source>
        <dbReference type="ARBA" id="ARBA00022670"/>
    </source>
</evidence>
<dbReference type="InterPro" id="IPR050344">
    <property type="entry name" value="Peptidase_M1_aminopeptidases"/>
</dbReference>
<evidence type="ECO:0000259" key="9">
    <source>
        <dbReference type="Pfam" id="PF01433"/>
    </source>
</evidence>
<dbReference type="SUPFAM" id="SSF55486">
    <property type="entry name" value="Metalloproteases ('zincins'), catalytic domain"/>
    <property type="match status" value="1"/>
</dbReference>
<dbReference type="InterPro" id="IPR027268">
    <property type="entry name" value="Peptidase_M4/M1_CTD_sf"/>
</dbReference>
<evidence type="ECO:0000259" key="11">
    <source>
        <dbReference type="Pfam" id="PF17900"/>
    </source>
</evidence>
<evidence type="ECO:0000256" key="3">
    <source>
        <dbReference type="ARBA" id="ARBA00010136"/>
    </source>
</evidence>
<dbReference type="Gene3D" id="1.25.50.20">
    <property type="match status" value="1"/>
</dbReference>
<organism evidence="12 13">
    <name type="scientific">Orchesella dallaii</name>
    <dbReference type="NCBI Taxonomy" id="48710"/>
    <lineage>
        <taxon>Eukaryota</taxon>
        <taxon>Metazoa</taxon>
        <taxon>Ecdysozoa</taxon>
        <taxon>Arthropoda</taxon>
        <taxon>Hexapoda</taxon>
        <taxon>Collembola</taxon>
        <taxon>Entomobryomorpha</taxon>
        <taxon>Entomobryoidea</taxon>
        <taxon>Orchesellidae</taxon>
        <taxon>Orchesellinae</taxon>
        <taxon>Orchesella</taxon>
    </lineage>
</organism>
<evidence type="ECO:0000256" key="7">
    <source>
        <dbReference type="ARBA" id="ARBA00022833"/>
    </source>
</evidence>
<dbReference type="InterPro" id="IPR045357">
    <property type="entry name" value="Aminopeptidase_N-like_N"/>
</dbReference>
<dbReference type="Pfam" id="PF17900">
    <property type="entry name" value="Peptidase_M1_N"/>
    <property type="match status" value="1"/>
</dbReference>
<evidence type="ECO:0000259" key="10">
    <source>
        <dbReference type="Pfam" id="PF11838"/>
    </source>
</evidence>
<evidence type="ECO:0000256" key="1">
    <source>
        <dbReference type="ARBA" id="ARBA00001947"/>
    </source>
</evidence>
<dbReference type="InterPro" id="IPR034016">
    <property type="entry name" value="M1_APN-typ"/>
</dbReference>
<dbReference type="InterPro" id="IPR042097">
    <property type="entry name" value="Aminopeptidase_N-like_N_sf"/>
</dbReference>
<dbReference type="Gene3D" id="1.10.390.10">
    <property type="entry name" value="Neutral Protease Domain 2"/>
    <property type="match status" value="1"/>
</dbReference>
<keyword evidence="13" id="KW-1185">Reference proteome</keyword>
<evidence type="ECO:0000313" key="13">
    <source>
        <dbReference type="Proteomes" id="UP001642540"/>
    </source>
</evidence>
<dbReference type="InterPro" id="IPR001930">
    <property type="entry name" value="Peptidase_M1"/>
</dbReference>
<evidence type="ECO:0000313" key="12">
    <source>
        <dbReference type="EMBL" id="CAL8072266.1"/>
    </source>
</evidence>
<evidence type="ECO:0000256" key="6">
    <source>
        <dbReference type="ARBA" id="ARBA00022801"/>
    </source>
</evidence>
<dbReference type="PANTHER" id="PTHR11533:SF18">
    <property type="entry name" value="FI02158P"/>
    <property type="match status" value="1"/>
</dbReference>
<evidence type="ECO:0000256" key="5">
    <source>
        <dbReference type="ARBA" id="ARBA00022723"/>
    </source>
</evidence>
<dbReference type="Pfam" id="PF01433">
    <property type="entry name" value="Peptidase_M1"/>
    <property type="match status" value="1"/>
</dbReference>
<keyword evidence="8" id="KW-0482">Metalloprotease</keyword>
<dbReference type="CDD" id="cd09601">
    <property type="entry name" value="M1_APN-Q_like"/>
    <property type="match status" value="1"/>
</dbReference>
<proteinExistence type="inferred from homology"/>
<dbReference type="Proteomes" id="UP001642540">
    <property type="component" value="Unassembled WGS sequence"/>
</dbReference>
<gene>
    <name evidence="12" type="ORF">ODALV1_LOCUS2086</name>
</gene>
<dbReference type="PRINTS" id="PR00756">
    <property type="entry name" value="ALADIPTASE"/>
</dbReference>
<comment type="subcellular location">
    <subcellularLocation>
        <location evidence="2">Cell membrane</location>
        <topology evidence="2">Lipid-anchor</topology>
        <topology evidence="2">GPI-anchor</topology>
    </subcellularLocation>
</comment>
<dbReference type="EMBL" id="CAXLJM020000007">
    <property type="protein sequence ID" value="CAL8072266.1"/>
    <property type="molecule type" value="Genomic_DNA"/>
</dbReference>
<dbReference type="Gene3D" id="2.60.40.1730">
    <property type="entry name" value="tricorn interacting facor f3 domain"/>
    <property type="match status" value="1"/>
</dbReference>
<dbReference type="Gene3D" id="2.60.40.1910">
    <property type="match status" value="1"/>
</dbReference>
<dbReference type="InterPro" id="IPR024571">
    <property type="entry name" value="ERAP1-like_C_dom"/>
</dbReference>
<evidence type="ECO:0000256" key="8">
    <source>
        <dbReference type="ARBA" id="ARBA00023049"/>
    </source>
</evidence>
<dbReference type="InterPro" id="IPR014782">
    <property type="entry name" value="Peptidase_M1_dom"/>
</dbReference>
<feature type="domain" description="ERAP1-like C-terminal" evidence="10">
    <location>
        <begin position="627"/>
        <end position="729"/>
    </location>
</feature>
<feature type="domain" description="ERAP1-like C-terminal" evidence="10">
    <location>
        <begin position="751"/>
        <end position="969"/>
    </location>
</feature>